<keyword evidence="3 4" id="KW-0413">Isomerase</keyword>
<evidence type="ECO:0000256" key="3">
    <source>
        <dbReference type="ARBA" id="ARBA00023235"/>
    </source>
</evidence>
<evidence type="ECO:0000259" key="8">
    <source>
        <dbReference type="Pfam" id="PF01416"/>
    </source>
</evidence>
<keyword evidence="2 4" id="KW-0819">tRNA processing</keyword>
<dbReference type="InterPro" id="IPR020103">
    <property type="entry name" value="PsdUridine_synth_cat_dom_sf"/>
</dbReference>
<evidence type="ECO:0000256" key="1">
    <source>
        <dbReference type="ARBA" id="ARBA00009375"/>
    </source>
</evidence>
<dbReference type="FunFam" id="3.30.70.580:FF:000001">
    <property type="entry name" value="tRNA pseudouridine synthase A"/>
    <property type="match status" value="1"/>
</dbReference>
<gene>
    <name evidence="4" type="primary">truA</name>
    <name evidence="9" type="ORF">SAMN05216323_101335</name>
</gene>
<dbReference type="PIRSF" id="PIRSF001430">
    <property type="entry name" value="tRNA_psdUrid_synth"/>
    <property type="match status" value="1"/>
</dbReference>
<evidence type="ECO:0000256" key="5">
    <source>
        <dbReference type="PIRSR" id="PIRSR001430-1"/>
    </source>
</evidence>
<comment type="caution">
    <text evidence="4">Lacks conserved residue(s) required for the propagation of feature annotation.</text>
</comment>
<dbReference type="InterPro" id="IPR001406">
    <property type="entry name" value="PsdUridine_synth_TruA"/>
</dbReference>
<sequence length="280" mass="31471">MAKNIAFLRLFSFRPLVLCNFTKNNENRTMVRHFIELSYNGKDFVGWQFQKNGISIQEVLNKSLSTIFQEDIETVGCGRTDAGVHASYFVAHFDMENPHSLEIGKAIYKLNRILPRSIAVSTITVVQAGAHARFDACERTYRYIISPKKNPFLTDMAYQFSLPLDMDKMNIAAGLLLSISDFTSFAKLHSDNKTNICRVIKAEWTQEADTLVFTISADRFLRNMVRAIVGTLIDIGLGKLEPESIIEIAEAENRNFAGSSAPAEGLFLSNIVYPSPIFKP</sequence>
<comment type="catalytic activity">
    <reaction evidence="4 7">
        <text>uridine(38/39/40) in tRNA = pseudouridine(38/39/40) in tRNA</text>
        <dbReference type="Rhea" id="RHEA:22376"/>
        <dbReference type="Rhea" id="RHEA-COMP:10085"/>
        <dbReference type="Rhea" id="RHEA-COMP:10087"/>
        <dbReference type="ChEBI" id="CHEBI:65314"/>
        <dbReference type="ChEBI" id="CHEBI:65315"/>
        <dbReference type="EC" id="5.4.99.12"/>
    </reaction>
</comment>
<dbReference type="Pfam" id="PF01416">
    <property type="entry name" value="PseudoU_synth_1"/>
    <property type="match status" value="1"/>
</dbReference>
<evidence type="ECO:0000256" key="7">
    <source>
        <dbReference type="RuleBase" id="RU003792"/>
    </source>
</evidence>
<feature type="binding site" evidence="4 6">
    <location>
        <position position="141"/>
    </location>
    <ligand>
        <name>substrate</name>
    </ligand>
</feature>
<dbReference type="PANTHER" id="PTHR11142">
    <property type="entry name" value="PSEUDOURIDYLATE SYNTHASE"/>
    <property type="match status" value="1"/>
</dbReference>
<evidence type="ECO:0000313" key="9">
    <source>
        <dbReference type="EMBL" id="SDB97979.1"/>
    </source>
</evidence>
<dbReference type="GO" id="GO:0160147">
    <property type="term" value="F:tRNA pseudouridine(38-40) synthase activity"/>
    <property type="evidence" value="ECO:0007669"/>
    <property type="project" value="UniProtKB-EC"/>
</dbReference>
<dbReference type="Proteomes" id="UP000199452">
    <property type="component" value="Unassembled WGS sequence"/>
</dbReference>
<dbReference type="InterPro" id="IPR020094">
    <property type="entry name" value="TruA/RsuA/RluB/E/F_N"/>
</dbReference>
<evidence type="ECO:0000313" key="10">
    <source>
        <dbReference type="Proteomes" id="UP000199452"/>
    </source>
</evidence>
<dbReference type="NCBIfam" id="TIGR00071">
    <property type="entry name" value="hisT_truA"/>
    <property type="match status" value="1"/>
</dbReference>
<name>A0A1G6HUL2_9BACT</name>
<dbReference type="EC" id="5.4.99.12" evidence="4"/>
<feature type="domain" description="Pseudouridine synthase I TruA alpha/beta" evidence="8">
    <location>
        <begin position="180"/>
        <end position="274"/>
    </location>
</feature>
<dbReference type="CDD" id="cd02570">
    <property type="entry name" value="PseudoU_synth_EcTruA"/>
    <property type="match status" value="1"/>
</dbReference>
<feature type="active site" description="Nucleophile" evidence="4 5">
    <location>
        <position position="81"/>
    </location>
</feature>
<dbReference type="Gene3D" id="3.30.70.660">
    <property type="entry name" value="Pseudouridine synthase I, catalytic domain, C-terminal subdomain"/>
    <property type="match status" value="1"/>
</dbReference>
<accession>A0A1G6HUL2</accession>
<dbReference type="GO" id="GO:0003723">
    <property type="term" value="F:RNA binding"/>
    <property type="evidence" value="ECO:0007669"/>
    <property type="project" value="InterPro"/>
</dbReference>
<comment type="subunit">
    <text evidence="4">Homodimer.</text>
</comment>
<evidence type="ECO:0000256" key="2">
    <source>
        <dbReference type="ARBA" id="ARBA00022694"/>
    </source>
</evidence>
<dbReference type="PANTHER" id="PTHR11142:SF0">
    <property type="entry name" value="TRNA PSEUDOURIDINE SYNTHASE-LIKE 1"/>
    <property type="match status" value="1"/>
</dbReference>
<evidence type="ECO:0000256" key="6">
    <source>
        <dbReference type="PIRSR" id="PIRSR001430-2"/>
    </source>
</evidence>
<keyword evidence="10" id="KW-1185">Reference proteome</keyword>
<dbReference type="AlphaFoldDB" id="A0A1G6HUL2"/>
<protein>
    <recommendedName>
        <fullName evidence="4">tRNA pseudouridine synthase A</fullName>
        <ecNumber evidence="4">5.4.99.12</ecNumber>
    </recommendedName>
    <alternativeName>
        <fullName evidence="4">tRNA pseudouridine(38-40) synthase</fullName>
    </alternativeName>
    <alternativeName>
        <fullName evidence="4">tRNA pseudouridylate synthase I</fullName>
    </alternativeName>
    <alternativeName>
        <fullName evidence="4">tRNA-uridine isomerase I</fullName>
    </alternativeName>
</protein>
<dbReference type="GO" id="GO:0031119">
    <property type="term" value="P:tRNA pseudouridine synthesis"/>
    <property type="evidence" value="ECO:0007669"/>
    <property type="project" value="UniProtKB-UniRule"/>
</dbReference>
<evidence type="ECO:0000256" key="4">
    <source>
        <dbReference type="HAMAP-Rule" id="MF_00171"/>
    </source>
</evidence>
<dbReference type="InterPro" id="IPR020095">
    <property type="entry name" value="PsdUridine_synth_TruA_C"/>
</dbReference>
<dbReference type="InterPro" id="IPR020097">
    <property type="entry name" value="PsdUridine_synth_TruA_a/b_dom"/>
</dbReference>
<dbReference type="HAMAP" id="MF_00171">
    <property type="entry name" value="TruA"/>
    <property type="match status" value="1"/>
</dbReference>
<comment type="function">
    <text evidence="4">Formation of pseudouridine at positions 38, 39 and 40 in the anticodon stem and loop of transfer RNAs.</text>
</comment>
<dbReference type="SUPFAM" id="SSF55120">
    <property type="entry name" value="Pseudouridine synthase"/>
    <property type="match status" value="1"/>
</dbReference>
<proteinExistence type="inferred from homology"/>
<dbReference type="Gene3D" id="3.30.70.580">
    <property type="entry name" value="Pseudouridine synthase I, catalytic domain, N-terminal subdomain"/>
    <property type="match status" value="1"/>
</dbReference>
<reference evidence="9 10" key="1">
    <citation type="submission" date="2016-09" db="EMBL/GenBank/DDBJ databases">
        <authorList>
            <person name="Capua I."/>
            <person name="De Benedictis P."/>
            <person name="Joannis T."/>
            <person name="Lombin L.H."/>
            <person name="Cattoli G."/>
        </authorList>
    </citation>
    <scope>NUCLEOTIDE SEQUENCE [LARGE SCALE GENOMIC DNA]</scope>
    <source>
        <strain evidence="9 10">A7P-90m</strain>
    </source>
</reference>
<organism evidence="9 10">
    <name type="scientific">Williamwhitmania taraxaci</name>
    <dbReference type="NCBI Taxonomy" id="1640674"/>
    <lineage>
        <taxon>Bacteria</taxon>
        <taxon>Pseudomonadati</taxon>
        <taxon>Bacteroidota</taxon>
        <taxon>Bacteroidia</taxon>
        <taxon>Bacteroidales</taxon>
        <taxon>Williamwhitmaniaceae</taxon>
        <taxon>Williamwhitmania</taxon>
    </lineage>
</organism>
<dbReference type="EMBL" id="FMYP01000013">
    <property type="protein sequence ID" value="SDB97979.1"/>
    <property type="molecule type" value="Genomic_DNA"/>
</dbReference>
<dbReference type="STRING" id="1640674.SAMN05216323_101335"/>
<comment type="similarity">
    <text evidence="1 4 7">Belongs to the tRNA pseudouridine synthase TruA family.</text>
</comment>